<dbReference type="Proteomes" id="UP000240760">
    <property type="component" value="Unassembled WGS sequence"/>
</dbReference>
<sequence>MSRGSSRVSSVLPLALNGAADDCKSDFLFVLWPHADTNRRTTAVEPSLQGRSNPKLTSAAWLHMYSDATTHQVRARR</sequence>
<evidence type="ECO:0000313" key="1">
    <source>
        <dbReference type="EMBL" id="PTB71367.1"/>
    </source>
</evidence>
<keyword evidence="2" id="KW-1185">Reference proteome</keyword>
<proteinExistence type="predicted"/>
<dbReference type="AlphaFoldDB" id="A0A2T4BPX0"/>
<evidence type="ECO:0000313" key="2">
    <source>
        <dbReference type="Proteomes" id="UP000240760"/>
    </source>
</evidence>
<dbReference type="EMBL" id="KZ679149">
    <property type="protein sequence ID" value="PTB71367.1"/>
    <property type="molecule type" value="Genomic_DNA"/>
</dbReference>
<organism evidence="1 2">
    <name type="scientific">Trichoderma longibrachiatum ATCC 18648</name>
    <dbReference type="NCBI Taxonomy" id="983965"/>
    <lineage>
        <taxon>Eukaryota</taxon>
        <taxon>Fungi</taxon>
        <taxon>Dikarya</taxon>
        <taxon>Ascomycota</taxon>
        <taxon>Pezizomycotina</taxon>
        <taxon>Sordariomycetes</taxon>
        <taxon>Hypocreomycetidae</taxon>
        <taxon>Hypocreales</taxon>
        <taxon>Hypocreaceae</taxon>
        <taxon>Trichoderma</taxon>
    </lineage>
</organism>
<gene>
    <name evidence="1" type="ORF">M440DRAFT_217121</name>
</gene>
<protein>
    <submittedName>
        <fullName evidence="1">Uncharacterized protein</fullName>
    </submittedName>
</protein>
<reference evidence="1 2" key="1">
    <citation type="submission" date="2016-07" db="EMBL/GenBank/DDBJ databases">
        <title>Multiple horizontal gene transfer events from other fungi enriched the ability of initially mycotrophic Trichoderma (Ascomycota) to feed on dead plant biomass.</title>
        <authorList>
            <consortium name="DOE Joint Genome Institute"/>
            <person name="Aerts A."/>
            <person name="Atanasova L."/>
            <person name="Chenthamara K."/>
            <person name="Zhang J."/>
            <person name="Grujic M."/>
            <person name="Henrissat B."/>
            <person name="Kuo A."/>
            <person name="Salamov A."/>
            <person name="Lipzen A."/>
            <person name="Labutti K."/>
            <person name="Barry K."/>
            <person name="Miao Y."/>
            <person name="Rahimi M.J."/>
            <person name="Shen Q."/>
            <person name="Grigoriev I.V."/>
            <person name="Kubicek C.P."/>
            <person name="Druzhinina I.S."/>
        </authorList>
    </citation>
    <scope>NUCLEOTIDE SEQUENCE [LARGE SCALE GENOMIC DNA]</scope>
    <source>
        <strain evidence="1 2">ATCC 18648</strain>
    </source>
</reference>
<accession>A0A2T4BPX0</accession>
<name>A0A2T4BPX0_TRILO</name>